<dbReference type="InterPro" id="IPR004158">
    <property type="entry name" value="DUF247_pln"/>
</dbReference>
<keyword evidence="2" id="KW-1185">Reference proteome</keyword>
<name>A0A6P5X3U3_DURZI</name>
<dbReference type="PANTHER" id="PTHR31170">
    <property type="entry name" value="BNAC04G53230D PROTEIN"/>
    <property type="match status" value="1"/>
</dbReference>
<protein>
    <submittedName>
        <fullName evidence="3">Uncharacterized protein LOC111280146</fullName>
    </submittedName>
</protein>
<proteinExistence type="predicted"/>
<evidence type="ECO:0000256" key="1">
    <source>
        <dbReference type="SAM" id="Phobius"/>
    </source>
</evidence>
<evidence type="ECO:0000313" key="2">
    <source>
        <dbReference type="Proteomes" id="UP000515121"/>
    </source>
</evidence>
<evidence type="ECO:0000313" key="3">
    <source>
        <dbReference type="RefSeq" id="XP_022723065.1"/>
    </source>
</evidence>
<keyword evidence="1" id="KW-0472">Membrane</keyword>
<reference evidence="3" key="1">
    <citation type="submission" date="2025-08" db="UniProtKB">
        <authorList>
            <consortium name="RefSeq"/>
        </authorList>
    </citation>
    <scope>IDENTIFICATION</scope>
    <source>
        <tissue evidence="3">Fruit stalk</tissue>
    </source>
</reference>
<dbReference type="OrthoDB" id="1849062at2759"/>
<dbReference type="RefSeq" id="XP_022723065.1">
    <property type="nucleotide sequence ID" value="XM_022867330.1"/>
</dbReference>
<keyword evidence="1" id="KW-1133">Transmembrane helix</keyword>
<accession>A0A6P5X3U3</accession>
<dbReference type="GeneID" id="111280146"/>
<dbReference type="AlphaFoldDB" id="A0A6P5X3U3"/>
<feature type="transmembrane region" description="Helical" evidence="1">
    <location>
        <begin position="433"/>
        <end position="454"/>
    </location>
</feature>
<dbReference type="Proteomes" id="UP000515121">
    <property type="component" value="Unplaced"/>
</dbReference>
<sequence length="460" mass="53359">MASDQRKLEEVRIPMPETEQGDFVREQMMKLKSALLELQNRERVVSQITKPLIQRVTPRLVGVIKENFKKYFEPRMAAFGPLNHGNPKFDRGERTKLLLAAHFVKKNETTEDALFHKIKEEIEDLRKYYNQEDIKDYDNDKLAWMFFVDDCAVLYIAYYFLIGKYEKSFTSDILDLMAFGKLDLFLLENQLPYRVLKILIGSSLSPQLWELSIKEFVNDNLMTNIPSETVSQWLDKQEAKRQDYAHLLDRLRTKLLSGIIEQKSSGVIGRFLLWCGNEAKNRRLFLSIKDLKESGIQVSPNMTCNLRNISFHSNILGSLKMPGLVLNESTASMFMNLVALEKCPDFGNDYAVTSYLCFISSLIQTTEDVKELQVTGILHNYLGSDEEVVDFFRGMSRNLVPNIFLYYDVKDDIQRYCNSWLIRISSNYFSRNWSFLGFSGVIAGLVLTLVQTYFTINPRK</sequence>
<keyword evidence="1" id="KW-0812">Transmembrane</keyword>
<gene>
    <name evidence="3" type="primary">LOC111280146</name>
</gene>
<dbReference type="KEGG" id="dzi:111280146"/>
<organism evidence="2 3">
    <name type="scientific">Durio zibethinus</name>
    <name type="common">Durian</name>
    <dbReference type="NCBI Taxonomy" id="66656"/>
    <lineage>
        <taxon>Eukaryota</taxon>
        <taxon>Viridiplantae</taxon>
        <taxon>Streptophyta</taxon>
        <taxon>Embryophyta</taxon>
        <taxon>Tracheophyta</taxon>
        <taxon>Spermatophyta</taxon>
        <taxon>Magnoliopsida</taxon>
        <taxon>eudicotyledons</taxon>
        <taxon>Gunneridae</taxon>
        <taxon>Pentapetalae</taxon>
        <taxon>rosids</taxon>
        <taxon>malvids</taxon>
        <taxon>Malvales</taxon>
        <taxon>Malvaceae</taxon>
        <taxon>Helicteroideae</taxon>
        <taxon>Durio</taxon>
    </lineage>
</organism>
<dbReference type="PANTHER" id="PTHR31170:SF25">
    <property type="entry name" value="BNAA09G04570D PROTEIN"/>
    <property type="match status" value="1"/>
</dbReference>
<dbReference type="Pfam" id="PF03140">
    <property type="entry name" value="DUF247"/>
    <property type="match status" value="1"/>
</dbReference>